<keyword evidence="2" id="KW-1185">Reference proteome</keyword>
<evidence type="ECO:0000313" key="1">
    <source>
        <dbReference type="EMBL" id="GAA6410193.1"/>
    </source>
</evidence>
<sequence length="155" mass="18298">MVDYKENYIKIDLIKEKIEALDKKDEILFSIRNTSEELRGVRVLKRFTLEKKAVIEKSYNEIEVINYSNGINTIIKIGKGKFHDYEITDKFIAEIGEDKVNVSNLEENEQRLFLPKKGYCFLRGKFMVKENQIYVYLLSGNKSNECIVRIEKYLL</sequence>
<gene>
    <name evidence="1" type="ORF">K040078D81_43100</name>
</gene>
<dbReference type="RefSeq" id="WP_390408435.1">
    <property type="nucleotide sequence ID" value="NZ_BAABYW010000001.1"/>
</dbReference>
<organism evidence="1 2">
    <name type="scientific">Blautia hominis</name>
    <dbReference type="NCBI Taxonomy" id="2025493"/>
    <lineage>
        <taxon>Bacteria</taxon>
        <taxon>Bacillati</taxon>
        <taxon>Bacillota</taxon>
        <taxon>Clostridia</taxon>
        <taxon>Lachnospirales</taxon>
        <taxon>Lachnospiraceae</taxon>
        <taxon>Blautia</taxon>
    </lineage>
</organism>
<protein>
    <recommendedName>
        <fullName evidence="3">DUF1934 domain-containing protein</fullName>
    </recommendedName>
</protein>
<accession>A0ABQ0BFG3</accession>
<evidence type="ECO:0000313" key="2">
    <source>
        <dbReference type="Proteomes" id="UP001600943"/>
    </source>
</evidence>
<name>A0ABQ0BFG3_9FIRM</name>
<reference evidence="1 2" key="1">
    <citation type="submission" date="2024-04" db="EMBL/GenBank/DDBJ databases">
        <title>Defined microbial consortia suppress multidrug-resistant proinflammatory Enterobacteriaceae via ecological control.</title>
        <authorList>
            <person name="Furuichi M."/>
            <person name="Kawaguchi T."/>
            <person name="Pust M."/>
            <person name="Yasuma K."/>
            <person name="Plichta D."/>
            <person name="Hasegawa N."/>
            <person name="Ohya T."/>
            <person name="Bhattarai S."/>
            <person name="Sasajima S."/>
            <person name="Aoto Y."/>
            <person name="Tuganbaev T."/>
            <person name="Yaginuma M."/>
            <person name="Ueda M."/>
            <person name="Okahashi N."/>
            <person name="Amafuji K."/>
            <person name="Kiridooshi Y."/>
            <person name="Sugita K."/>
            <person name="Strazar M."/>
            <person name="Skelly A."/>
            <person name="Suda W."/>
            <person name="Hattori M."/>
            <person name="Nakamoto N."/>
            <person name="Caballero S."/>
            <person name="Norman J."/>
            <person name="Olle B."/>
            <person name="Tanoue T."/>
            <person name="Arita M."/>
            <person name="Bucci V."/>
            <person name="Atarashi K."/>
            <person name="Xavier R."/>
            <person name="Honda K."/>
        </authorList>
    </citation>
    <scope>NUCLEOTIDE SEQUENCE [LARGE SCALE GENOMIC DNA]</scope>
    <source>
        <strain evidence="2">k04-0078-D8-1</strain>
    </source>
</reference>
<dbReference type="EMBL" id="BAABYW010000001">
    <property type="protein sequence ID" value="GAA6410193.1"/>
    <property type="molecule type" value="Genomic_DNA"/>
</dbReference>
<evidence type="ECO:0008006" key="3">
    <source>
        <dbReference type="Google" id="ProtNLM"/>
    </source>
</evidence>
<comment type="caution">
    <text evidence="1">The sequence shown here is derived from an EMBL/GenBank/DDBJ whole genome shotgun (WGS) entry which is preliminary data.</text>
</comment>
<proteinExistence type="predicted"/>
<dbReference type="Proteomes" id="UP001600943">
    <property type="component" value="Unassembled WGS sequence"/>
</dbReference>